<dbReference type="Gene3D" id="3.40.50.300">
    <property type="entry name" value="P-loop containing nucleotide triphosphate hydrolases"/>
    <property type="match status" value="1"/>
</dbReference>
<dbReference type="InterPro" id="IPR051162">
    <property type="entry name" value="T4SS_component"/>
</dbReference>
<protein>
    <submittedName>
        <fullName evidence="1">Type IV secretion system protein VirB4</fullName>
    </submittedName>
</protein>
<keyword evidence="2" id="KW-1185">Reference proteome</keyword>
<dbReference type="AlphaFoldDB" id="A0A8G2BME3"/>
<accession>A0A8G2BME3</accession>
<dbReference type="SUPFAM" id="SSF52540">
    <property type="entry name" value="P-loop containing nucleoside triphosphate hydrolases"/>
    <property type="match status" value="1"/>
</dbReference>
<dbReference type="EMBL" id="FNBW01000021">
    <property type="protein sequence ID" value="SDG53861.1"/>
    <property type="molecule type" value="Genomic_DNA"/>
</dbReference>
<dbReference type="InterPro" id="IPR027417">
    <property type="entry name" value="P-loop_NTPase"/>
</dbReference>
<reference evidence="1 2" key="1">
    <citation type="submission" date="2016-10" db="EMBL/GenBank/DDBJ databases">
        <authorList>
            <person name="Varghese N."/>
            <person name="Submissions S."/>
        </authorList>
    </citation>
    <scope>NUCLEOTIDE SEQUENCE [LARGE SCALE GENOMIC DNA]</scope>
    <source>
        <strain evidence="1 2">DSM 18839</strain>
    </source>
</reference>
<comment type="caution">
    <text evidence="1">The sequence shown here is derived from an EMBL/GenBank/DDBJ whole genome shotgun (WGS) entry which is preliminary data.</text>
</comment>
<dbReference type="CDD" id="cd01127">
    <property type="entry name" value="TrwB_TraG_TraD_VirD4"/>
    <property type="match status" value="1"/>
</dbReference>
<evidence type="ECO:0000313" key="1">
    <source>
        <dbReference type="EMBL" id="SDG53861.1"/>
    </source>
</evidence>
<dbReference type="PANTHER" id="PTHR30121">
    <property type="entry name" value="UNCHARACTERIZED PROTEIN YJGR-RELATED"/>
    <property type="match status" value="1"/>
</dbReference>
<name>A0A8G2BME3_9PROT</name>
<gene>
    <name evidence="1" type="ORF">SAMN05660686_04761</name>
</gene>
<organism evidence="1 2">
    <name type="scientific">Thalassobaculum litoreum DSM 18839</name>
    <dbReference type="NCBI Taxonomy" id="1123362"/>
    <lineage>
        <taxon>Bacteria</taxon>
        <taxon>Pseudomonadati</taxon>
        <taxon>Pseudomonadota</taxon>
        <taxon>Alphaproteobacteria</taxon>
        <taxon>Rhodospirillales</taxon>
        <taxon>Thalassobaculaceae</taxon>
        <taxon>Thalassobaculum</taxon>
    </lineage>
</organism>
<sequence length="816" mass="90445">MASLLGRYWIGSFKAGTAHSVADLLPWTLLLEDQRTVLLKDGALLTSWSVRGPDLDALPDYFFGKLCSELAGQLNALQGGWSLFFEDARVPSSPYPESAFANPTAQLIDSERRANFANTPHLENQYVLTVTYLPPKASHGQFKKFLIESPKADDSAVPAELLDFRQQIAALDEALRRFFLAMKPLLGSEILSYLHSTISTQRFDIGDHPPVFLDRLLPDEELTGGFYPKIGKNHLRVVGIKTLLGPTRPGLFQELNELPFQYRLMARFIALDDRRAEAELRNMGRHWTQRRTSILGTIFANFTGEPAKENAEAIRRSEDADMAELAIQERHASFGYCTLSIAVWDENEEVAEARAVEVAELVRRARSIPVIERANTLEAWLGMVPGNSVANVRRPMLNTIHFSHMAPMSATWAGPEGVNHEQLIGPPHVYCETGSTTPFRFSTYVGDVGHFIVVGPTGAGKSTLLNLLAAQWLRYSNEEGAAQVFAIDHKRSLRCMVRALGGTYHSLSDHAGRLTIQPLRDIDQPDQCEWASNWLVSMIENTGQSVPAELQSEIWSALKTLATHAPHHRTLSVLAQLVQSEDLRHALSPFTMAGPAGRYLDADSSEDPDDIEAVDLGDLLDATYAGPVVEALFNRFERRFTGRPTLLLVDEAWLPLLNRAFADRLRKWLKTLRSKNVAVGFATQEVADLQQSTVAQTVLNACPTHIYLPNPAAGRQDVASLYQQFGLNERQIELLGEARRKSDYLFVTDMGTRLISFSLGPIALALCGSTSEAAQNQMDRIPAEITGPAFASLWLEQAGLPEPADLLREPFSQAAE</sequence>
<evidence type="ECO:0000313" key="2">
    <source>
        <dbReference type="Proteomes" id="UP000198615"/>
    </source>
</evidence>
<dbReference type="OrthoDB" id="9816422at2"/>
<dbReference type="RefSeq" id="WP_139189450.1">
    <property type="nucleotide sequence ID" value="NZ_FNBW01000021.1"/>
</dbReference>
<dbReference type="PANTHER" id="PTHR30121:SF12">
    <property type="entry name" value="TYPE IV SECRETION SYSTEM PROTEIN CAGE"/>
    <property type="match status" value="1"/>
</dbReference>
<dbReference type="Proteomes" id="UP000198615">
    <property type="component" value="Unassembled WGS sequence"/>
</dbReference>
<proteinExistence type="predicted"/>